<organism evidence="1 2">
    <name type="scientific">Trichoderma asperellum</name>
    <name type="common">Filamentous fungus</name>
    <dbReference type="NCBI Taxonomy" id="101201"/>
    <lineage>
        <taxon>Eukaryota</taxon>
        <taxon>Fungi</taxon>
        <taxon>Dikarya</taxon>
        <taxon>Ascomycota</taxon>
        <taxon>Pezizomycotina</taxon>
        <taxon>Sordariomycetes</taxon>
        <taxon>Hypocreomycetidae</taxon>
        <taxon>Hypocreales</taxon>
        <taxon>Hypocreaceae</taxon>
        <taxon>Trichoderma</taxon>
    </lineage>
</organism>
<dbReference type="AlphaFoldDB" id="A0A6V8R6G6"/>
<accession>A0A6V8R6G6</accession>
<evidence type="ECO:0000313" key="1">
    <source>
        <dbReference type="EMBL" id="GFP60479.1"/>
    </source>
</evidence>
<reference evidence="1 2" key="1">
    <citation type="submission" date="2020-07" db="EMBL/GenBank/DDBJ databases">
        <title>Trichoderma asperellum IC-1 whole genome shotgun sequence.</title>
        <authorList>
            <person name="Kanamasa S."/>
            <person name="Takahashi H."/>
        </authorList>
    </citation>
    <scope>NUCLEOTIDE SEQUENCE [LARGE SCALE GENOMIC DNA]</scope>
    <source>
        <strain evidence="1 2">IC-1</strain>
    </source>
</reference>
<sequence>MFCSSPDAGKFTQYDYPSGLWGHKHFFRIGAARADGNVFEWTDEAGIAFVLPGVEVVNDQANSNIYHAESKVTSDNAAKIKYETGSSVATALAAGLAAMIIYCVKASILALKTANQNKGQVVGIAILDNAAGMIAKHEAMKRAFTCLGEVTPNKFIQVWEELDKISSMLKSRTGDLTPKLKLERTNQFVQFGSRLANSIQSDGIKRGL</sequence>
<proteinExistence type="predicted"/>
<dbReference type="GO" id="GO:0004252">
    <property type="term" value="F:serine-type endopeptidase activity"/>
    <property type="evidence" value="ECO:0007669"/>
    <property type="project" value="InterPro"/>
</dbReference>
<evidence type="ECO:0000313" key="2">
    <source>
        <dbReference type="Proteomes" id="UP000517252"/>
    </source>
</evidence>
<dbReference type="OrthoDB" id="5093543at2759"/>
<dbReference type="SUPFAM" id="SSF52743">
    <property type="entry name" value="Subtilisin-like"/>
    <property type="match status" value="1"/>
</dbReference>
<gene>
    <name evidence="1" type="ORF">TASIC1_0019002500</name>
</gene>
<name>A0A6V8R6G6_TRIAP</name>
<protein>
    <recommendedName>
        <fullName evidence="3">Peptidase S8/S53 domain-containing protein</fullName>
    </recommendedName>
</protein>
<dbReference type="GO" id="GO:0006508">
    <property type="term" value="P:proteolysis"/>
    <property type="evidence" value="ECO:0007669"/>
    <property type="project" value="InterPro"/>
</dbReference>
<dbReference type="EMBL" id="BLZH01000019">
    <property type="protein sequence ID" value="GFP60479.1"/>
    <property type="molecule type" value="Genomic_DNA"/>
</dbReference>
<comment type="caution">
    <text evidence="1">The sequence shown here is derived from an EMBL/GenBank/DDBJ whole genome shotgun (WGS) entry which is preliminary data.</text>
</comment>
<dbReference type="Gene3D" id="3.40.50.200">
    <property type="entry name" value="Peptidase S8/S53 domain"/>
    <property type="match status" value="1"/>
</dbReference>
<dbReference type="Proteomes" id="UP000517252">
    <property type="component" value="Unassembled WGS sequence"/>
</dbReference>
<evidence type="ECO:0008006" key="3">
    <source>
        <dbReference type="Google" id="ProtNLM"/>
    </source>
</evidence>
<dbReference type="InterPro" id="IPR036852">
    <property type="entry name" value="Peptidase_S8/S53_dom_sf"/>
</dbReference>